<dbReference type="CDD" id="cd13999">
    <property type="entry name" value="STKc_MAP3K-like"/>
    <property type="match status" value="1"/>
</dbReference>
<dbReference type="GO" id="GO:0005524">
    <property type="term" value="F:ATP binding"/>
    <property type="evidence" value="ECO:0007669"/>
    <property type="project" value="InterPro"/>
</dbReference>
<dbReference type="PROSITE" id="PS50011">
    <property type="entry name" value="PROTEIN_KINASE_DOM"/>
    <property type="match status" value="1"/>
</dbReference>
<dbReference type="AlphaFoldDB" id="A0A6P6BEP2"/>
<dbReference type="Gene3D" id="3.30.200.20">
    <property type="entry name" value="Phosphorylase Kinase, domain 1"/>
    <property type="match status" value="1"/>
</dbReference>
<dbReference type="PANTHER" id="PTHR44329">
    <property type="entry name" value="SERINE/THREONINE-PROTEIN KINASE TNNI3K-RELATED"/>
    <property type="match status" value="1"/>
</dbReference>
<proteinExistence type="predicted"/>
<dbReference type="Pfam" id="PF07714">
    <property type="entry name" value="PK_Tyr_Ser-Thr"/>
    <property type="match status" value="1"/>
</dbReference>
<sequence>MEQEMGEMDEGEGWTITRTIKKKDLKKMDEQLDLLWAMGELKEREKVEKGLLSNSNSNQEEWEINPNNIIFKALVSKGTSVEIFRGFYDDQDVTVKVFDWREKIQNPNNLPMIMSLFKEEISFWYTIDHPNIIKLIGAKIDEPEIILRGDNHEIRVFSNMTYVVVEYLSGGTLKSFLSKNRENKLALKTVIHLALHLARGLAYLHSWKLIHGNVKPENMLLDKNFKLKITDFGTCNVEISSHEEVTSDSATDTISYMAPEVINSKPYDRKCDVYSFGICLWEIYCCDMPYPNIGFSELTSAILYENMRPEIPKHCPEALANLMKQCWDTDPSKRPEMEEVVWMLEAIDTSKGKKVKWLDVQSCFCIRK</sequence>
<dbReference type="OrthoDB" id="1711006at2759"/>
<dbReference type="InterPro" id="IPR011009">
    <property type="entry name" value="Kinase-like_dom_sf"/>
</dbReference>
<dbReference type="InterPro" id="IPR001245">
    <property type="entry name" value="Ser-Thr/Tyr_kinase_cat_dom"/>
</dbReference>
<evidence type="ECO:0000259" key="1">
    <source>
        <dbReference type="PROSITE" id="PS50011"/>
    </source>
</evidence>
<evidence type="ECO:0000313" key="2">
    <source>
        <dbReference type="Proteomes" id="UP000515121"/>
    </source>
</evidence>
<dbReference type="GO" id="GO:0005886">
    <property type="term" value="C:plasma membrane"/>
    <property type="evidence" value="ECO:0007669"/>
    <property type="project" value="TreeGrafter"/>
</dbReference>
<keyword evidence="2" id="KW-1185">Reference proteome</keyword>
<accession>A0A6P6BEP2</accession>
<dbReference type="InterPro" id="IPR000719">
    <property type="entry name" value="Prot_kinase_dom"/>
</dbReference>
<organism evidence="2 3">
    <name type="scientific">Durio zibethinus</name>
    <name type="common">Durian</name>
    <dbReference type="NCBI Taxonomy" id="66656"/>
    <lineage>
        <taxon>Eukaryota</taxon>
        <taxon>Viridiplantae</taxon>
        <taxon>Streptophyta</taxon>
        <taxon>Embryophyta</taxon>
        <taxon>Tracheophyta</taxon>
        <taxon>Spermatophyta</taxon>
        <taxon>Magnoliopsida</taxon>
        <taxon>eudicotyledons</taxon>
        <taxon>Gunneridae</taxon>
        <taxon>Pentapetalae</taxon>
        <taxon>rosids</taxon>
        <taxon>malvids</taxon>
        <taxon>Malvales</taxon>
        <taxon>Malvaceae</taxon>
        <taxon>Helicteroideae</taxon>
        <taxon>Durio</taxon>
    </lineage>
</organism>
<dbReference type="InterPro" id="IPR051681">
    <property type="entry name" value="Ser/Thr_Kinases-Pseudokinases"/>
</dbReference>
<gene>
    <name evidence="3" type="primary">LOC111317418</name>
</gene>
<protein>
    <submittedName>
        <fullName evidence="3">Serine/threonine-protein kinase HT1-like</fullName>
    </submittedName>
</protein>
<dbReference type="PRINTS" id="PR00109">
    <property type="entry name" value="TYRKINASE"/>
</dbReference>
<feature type="domain" description="Protein kinase" evidence="1">
    <location>
        <begin position="69"/>
        <end position="347"/>
    </location>
</feature>
<dbReference type="Gene3D" id="1.10.510.10">
    <property type="entry name" value="Transferase(Phosphotransferase) domain 1"/>
    <property type="match status" value="1"/>
</dbReference>
<dbReference type="Proteomes" id="UP000515121">
    <property type="component" value="Unplaced"/>
</dbReference>
<evidence type="ECO:0000313" key="3">
    <source>
        <dbReference type="RefSeq" id="XP_022775583.1"/>
    </source>
</evidence>
<name>A0A6P6BEP2_DURZI</name>
<dbReference type="SUPFAM" id="SSF56112">
    <property type="entry name" value="Protein kinase-like (PK-like)"/>
    <property type="match status" value="1"/>
</dbReference>
<dbReference type="KEGG" id="dzi:111317418"/>
<dbReference type="GO" id="GO:0004674">
    <property type="term" value="F:protein serine/threonine kinase activity"/>
    <property type="evidence" value="ECO:0007669"/>
    <property type="project" value="TreeGrafter"/>
</dbReference>
<dbReference type="GeneID" id="111317418"/>
<dbReference type="PIRSF" id="PIRSF000654">
    <property type="entry name" value="Integrin-linked_kinase"/>
    <property type="match status" value="1"/>
</dbReference>
<dbReference type="PANTHER" id="PTHR44329:SF160">
    <property type="entry name" value="OS05G0577700 PROTEIN"/>
    <property type="match status" value="1"/>
</dbReference>
<reference evidence="3" key="1">
    <citation type="submission" date="2025-08" db="UniProtKB">
        <authorList>
            <consortium name="RefSeq"/>
        </authorList>
    </citation>
    <scope>IDENTIFICATION</scope>
    <source>
        <tissue evidence="3">Fruit stalk</tissue>
    </source>
</reference>
<dbReference type="RefSeq" id="XP_022775583.1">
    <property type="nucleotide sequence ID" value="XM_022919848.1"/>
</dbReference>